<evidence type="ECO:0000256" key="6">
    <source>
        <dbReference type="ARBA" id="ARBA00022989"/>
    </source>
</evidence>
<dbReference type="PANTHER" id="PTHR33445:SF2">
    <property type="entry name" value="ATP SYNTHASE SUBUNIT B', CHLOROPLASTIC"/>
    <property type="match status" value="1"/>
</dbReference>
<dbReference type="InterPro" id="IPR002146">
    <property type="entry name" value="ATP_synth_b/b'su_bac/chlpt"/>
</dbReference>
<dbReference type="CDD" id="cd06503">
    <property type="entry name" value="ATP-synt_Fo_b"/>
    <property type="match status" value="1"/>
</dbReference>
<evidence type="ECO:0000256" key="15">
    <source>
        <dbReference type="SAM" id="MobiDB-lite"/>
    </source>
</evidence>
<keyword evidence="9 13" id="KW-0066">ATP synthesis</keyword>
<evidence type="ECO:0000256" key="11">
    <source>
        <dbReference type="ARBA" id="ARBA00025614"/>
    </source>
</evidence>
<evidence type="ECO:0000256" key="12">
    <source>
        <dbReference type="ARBA" id="ARBA00037847"/>
    </source>
</evidence>
<evidence type="ECO:0000256" key="5">
    <source>
        <dbReference type="ARBA" id="ARBA00022781"/>
    </source>
</evidence>
<accession>A0ABM7MFE0</accession>
<dbReference type="RefSeq" id="WP_237261565.1">
    <property type="nucleotide sequence ID" value="NZ_AP024202.1"/>
</dbReference>
<dbReference type="Proteomes" id="UP001054820">
    <property type="component" value="Chromosome"/>
</dbReference>
<name>A0ABM7MFE0_9GAMM</name>
<evidence type="ECO:0000256" key="4">
    <source>
        <dbReference type="ARBA" id="ARBA00022692"/>
    </source>
</evidence>
<organism evidence="16 17">
    <name type="scientific">Thiomicrorhabdus immobilis</name>
    <dbReference type="NCBI Taxonomy" id="2791037"/>
    <lineage>
        <taxon>Bacteria</taxon>
        <taxon>Pseudomonadati</taxon>
        <taxon>Pseudomonadota</taxon>
        <taxon>Gammaproteobacteria</taxon>
        <taxon>Thiotrichales</taxon>
        <taxon>Piscirickettsiaceae</taxon>
        <taxon>Thiomicrorhabdus</taxon>
    </lineage>
</organism>
<proteinExistence type="inferred from homology"/>
<comment type="subcellular location">
    <subcellularLocation>
        <location evidence="13">Cell membrane</location>
        <topology evidence="13">Single-pass membrane protein</topology>
    </subcellularLocation>
    <subcellularLocation>
        <location evidence="12">Endomembrane system</location>
        <topology evidence="12">Single-pass membrane protein</topology>
    </subcellularLocation>
</comment>
<evidence type="ECO:0000313" key="16">
    <source>
        <dbReference type="EMBL" id="BCN94091.1"/>
    </source>
</evidence>
<keyword evidence="7 13" id="KW-0406">Ion transport</keyword>
<reference evidence="16" key="1">
    <citation type="journal article" date="2022" name="Arch. Microbiol.">
        <title>Thiomicrorhabdus immobilis sp. nov., a mesophilic sulfur-oxidizing bacterium isolated from sediment of a brackish lake in northern Japan.</title>
        <authorList>
            <person name="Kojima H."/>
            <person name="Mochizuki J."/>
            <person name="Kanda M."/>
            <person name="Watanabe T."/>
            <person name="Fukui M."/>
        </authorList>
    </citation>
    <scope>NUCLEOTIDE SEQUENCE</scope>
    <source>
        <strain evidence="16">Am19</strain>
    </source>
</reference>
<keyword evidence="2 13" id="KW-0813">Transport</keyword>
<evidence type="ECO:0000256" key="14">
    <source>
        <dbReference type="SAM" id="Coils"/>
    </source>
</evidence>
<evidence type="ECO:0000256" key="2">
    <source>
        <dbReference type="ARBA" id="ARBA00022448"/>
    </source>
</evidence>
<dbReference type="HAMAP" id="MF_01398">
    <property type="entry name" value="ATP_synth_b_bprime"/>
    <property type="match status" value="1"/>
</dbReference>
<keyword evidence="13" id="KW-1003">Cell membrane</keyword>
<keyword evidence="14" id="KW-0175">Coiled coil</keyword>
<evidence type="ECO:0000256" key="7">
    <source>
        <dbReference type="ARBA" id="ARBA00023065"/>
    </source>
</evidence>
<dbReference type="Pfam" id="PF00430">
    <property type="entry name" value="ATP-synt_B"/>
    <property type="match status" value="1"/>
</dbReference>
<comment type="function">
    <text evidence="10 13">F(1)F(0) ATP synthase produces ATP from ADP in the presence of a proton or sodium gradient. F-type ATPases consist of two structural domains, F(1) containing the extramembraneous catalytic core and F(0) containing the membrane proton channel, linked together by a central stalk and a peripheral stalk. During catalysis, ATP synthesis in the catalytic domain of F(1) is coupled via a rotary mechanism of the central stalk subunits to proton translocation.</text>
</comment>
<evidence type="ECO:0000256" key="1">
    <source>
        <dbReference type="ARBA" id="ARBA00005513"/>
    </source>
</evidence>
<keyword evidence="6 13" id="KW-1133">Transmembrane helix</keyword>
<evidence type="ECO:0000256" key="8">
    <source>
        <dbReference type="ARBA" id="ARBA00023136"/>
    </source>
</evidence>
<feature type="coiled-coil region" evidence="14">
    <location>
        <begin position="34"/>
        <end position="112"/>
    </location>
</feature>
<evidence type="ECO:0000256" key="10">
    <source>
        <dbReference type="ARBA" id="ARBA00025198"/>
    </source>
</evidence>
<evidence type="ECO:0000256" key="13">
    <source>
        <dbReference type="HAMAP-Rule" id="MF_01398"/>
    </source>
</evidence>
<dbReference type="PANTHER" id="PTHR33445">
    <property type="entry name" value="ATP SYNTHASE SUBUNIT B', CHLOROPLASTIC"/>
    <property type="match status" value="1"/>
</dbReference>
<keyword evidence="5 13" id="KW-0375">Hydrogen ion transport</keyword>
<feature type="region of interest" description="Disordered" evidence="15">
    <location>
        <begin position="268"/>
        <end position="290"/>
    </location>
</feature>
<dbReference type="InterPro" id="IPR050059">
    <property type="entry name" value="ATP_synthase_B_chain"/>
</dbReference>
<gene>
    <name evidence="16" type="primary">atpF_1</name>
    <name evidence="13" type="synonym">atpF</name>
    <name evidence="16" type="ORF">THMIRHAM_18760</name>
</gene>
<keyword evidence="17" id="KW-1185">Reference proteome</keyword>
<keyword evidence="8 13" id="KW-0472">Membrane</keyword>
<protein>
    <recommendedName>
        <fullName evidence="13">ATP synthase subunit b</fullName>
    </recommendedName>
    <alternativeName>
        <fullName evidence="13">ATP synthase F(0) sector subunit b</fullName>
    </alternativeName>
    <alternativeName>
        <fullName evidence="13">ATPase subunit I</fullName>
    </alternativeName>
    <alternativeName>
        <fullName evidence="13">F-type ATPase subunit b</fullName>
        <shortName evidence="13">F-ATPase subunit b</shortName>
    </alternativeName>
</protein>
<keyword evidence="3 13" id="KW-0138">CF(0)</keyword>
<comment type="subunit">
    <text evidence="13">F-type ATPases have 2 components, F(1) - the catalytic core - and F(0) - the membrane proton channel. F(1) has five subunits: alpha(3), beta(3), gamma(1), delta(1), epsilon(1). F(0) has three main subunits: a(1), b(2) and c(10-14). The alpha and beta chains form an alternating ring which encloses part of the gamma chain. F(1) is attached to F(0) by a central stalk formed by the gamma and epsilon chains, while a peripheral stalk is formed by the delta and b chains.</text>
</comment>
<evidence type="ECO:0000256" key="9">
    <source>
        <dbReference type="ARBA" id="ARBA00023310"/>
    </source>
</evidence>
<comment type="function">
    <text evidence="11">Component of the F(0) channel, it forms part of the peripheral stalk, linking F(1) to F(0). The b'-subunit is a diverged and duplicated form of b found in plants and photosynthetic bacteria.</text>
</comment>
<comment type="similarity">
    <text evidence="1 13">Belongs to the ATPase B chain family.</text>
</comment>
<evidence type="ECO:0000256" key="3">
    <source>
        <dbReference type="ARBA" id="ARBA00022547"/>
    </source>
</evidence>
<dbReference type="EMBL" id="AP024202">
    <property type="protein sequence ID" value="BCN94091.1"/>
    <property type="molecule type" value="Genomic_DNA"/>
</dbReference>
<evidence type="ECO:0000313" key="17">
    <source>
        <dbReference type="Proteomes" id="UP001054820"/>
    </source>
</evidence>
<keyword evidence="4 13" id="KW-0812">Transmembrane</keyword>
<sequence>MEFNTSTFILEIINFLVLMWVLKHFFYRPVLEVIEKRRLKIEQATLKAEKLNEDANALQQSYQNRLNAWEQDKQRLRDAFLQEIETERAQKMQKLQADLTLAQERAEVIQQHEQAELLKRTQQQAHQQAARFAAKLLKGAACLEMQGKLIELFIAQLTHMQQQADVDSVLLPLRQACEKSLQTNTPLKVQSAFPLTSEQQQQLQRALSPICEDSEHWSFVEEPSLLAGLRICLGDLALGINLQDELSGFTNLTLASAINIAPTETQFDDLEDSNESNESSEAVDSKSVTQ</sequence>